<dbReference type="FunFam" id="3.30.200.20:FF:000003">
    <property type="entry name" value="Non-specific serine/threonine protein kinase"/>
    <property type="match status" value="1"/>
</dbReference>
<feature type="binding site" evidence="11">
    <location>
        <position position="57"/>
    </location>
    <ligand>
        <name>ATP</name>
        <dbReference type="ChEBI" id="CHEBI:30616"/>
    </ligand>
</feature>
<dbReference type="SUPFAM" id="SSF56112">
    <property type="entry name" value="Protein kinase-like (PK-like)"/>
    <property type="match status" value="1"/>
</dbReference>
<comment type="catalytic activity">
    <reaction evidence="10">
        <text>L-seryl-[protein] + ATP = O-phospho-L-seryl-[protein] + ADP + H(+)</text>
        <dbReference type="Rhea" id="RHEA:17989"/>
        <dbReference type="Rhea" id="RHEA-COMP:9863"/>
        <dbReference type="Rhea" id="RHEA-COMP:11604"/>
        <dbReference type="ChEBI" id="CHEBI:15378"/>
        <dbReference type="ChEBI" id="CHEBI:29999"/>
        <dbReference type="ChEBI" id="CHEBI:30616"/>
        <dbReference type="ChEBI" id="CHEBI:83421"/>
        <dbReference type="ChEBI" id="CHEBI:456216"/>
        <dbReference type="EC" id="2.7.11.1"/>
    </reaction>
</comment>
<keyword evidence="8 11" id="KW-0067">ATP-binding</keyword>
<dbReference type="EnsemblMetazoa" id="CLYHEMT008063.1">
    <property type="protein sequence ID" value="CLYHEMP008063.1"/>
    <property type="gene ID" value="CLYHEMG008063"/>
</dbReference>
<feature type="region of interest" description="Disordered" evidence="12">
    <location>
        <begin position="630"/>
        <end position="715"/>
    </location>
</feature>
<evidence type="ECO:0000256" key="3">
    <source>
        <dbReference type="ARBA" id="ARBA00022490"/>
    </source>
</evidence>
<organism evidence="14 15">
    <name type="scientific">Clytia hemisphaerica</name>
    <dbReference type="NCBI Taxonomy" id="252671"/>
    <lineage>
        <taxon>Eukaryota</taxon>
        <taxon>Metazoa</taxon>
        <taxon>Cnidaria</taxon>
        <taxon>Hydrozoa</taxon>
        <taxon>Hydroidolina</taxon>
        <taxon>Leptothecata</taxon>
        <taxon>Obeliida</taxon>
        <taxon>Clytiidae</taxon>
        <taxon>Clytia</taxon>
    </lineage>
</organism>
<keyword evidence="15" id="KW-1185">Reference proteome</keyword>
<name>A0A7M5V8T9_9CNID</name>
<feature type="compositionally biased region" description="Basic and acidic residues" evidence="12">
    <location>
        <begin position="639"/>
        <end position="653"/>
    </location>
</feature>
<feature type="region of interest" description="Disordered" evidence="12">
    <location>
        <begin position="734"/>
        <end position="793"/>
    </location>
</feature>
<evidence type="ECO:0000256" key="9">
    <source>
        <dbReference type="ARBA" id="ARBA00047899"/>
    </source>
</evidence>
<dbReference type="Pfam" id="PF00069">
    <property type="entry name" value="Pkinase"/>
    <property type="match status" value="1"/>
</dbReference>
<feature type="compositionally biased region" description="Polar residues" evidence="12">
    <location>
        <begin position="675"/>
        <end position="685"/>
    </location>
</feature>
<feature type="compositionally biased region" description="Basic residues" evidence="12">
    <location>
        <begin position="402"/>
        <end position="413"/>
    </location>
</feature>
<dbReference type="CDD" id="cd14003">
    <property type="entry name" value="STKc_AMPK-like"/>
    <property type="match status" value="1"/>
</dbReference>
<dbReference type="PROSITE" id="PS50011">
    <property type="entry name" value="PROTEIN_KINASE_DOM"/>
    <property type="match status" value="1"/>
</dbReference>
<evidence type="ECO:0000256" key="11">
    <source>
        <dbReference type="PROSITE-ProRule" id="PRU10141"/>
    </source>
</evidence>
<dbReference type="SMART" id="SM00220">
    <property type="entry name" value="S_TKc"/>
    <property type="match status" value="1"/>
</dbReference>
<evidence type="ECO:0000313" key="14">
    <source>
        <dbReference type="EnsemblMetazoa" id="CLYHEMP008063.1"/>
    </source>
</evidence>
<evidence type="ECO:0000256" key="2">
    <source>
        <dbReference type="ARBA" id="ARBA00012513"/>
    </source>
</evidence>
<keyword evidence="5" id="KW-0808">Transferase</keyword>
<feature type="compositionally biased region" description="Polar residues" evidence="12">
    <location>
        <begin position="388"/>
        <end position="401"/>
    </location>
</feature>
<evidence type="ECO:0000256" key="6">
    <source>
        <dbReference type="ARBA" id="ARBA00022741"/>
    </source>
</evidence>
<comment type="catalytic activity">
    <reaction evidence="9">
        <text>L-threonyl-[protein] + ATP = O-phospho-L-threonyl-[protein] + ADP + H(+)</text>
        <dbReference type="Rhea" id="RHEA:46608"/>
        <dbReference type="Rhea" id="RHEA-COMP:11060"/>
        <dbReference type="Rhea" id="RHEA-COMP:11605"/>
        <dbReference type="ChEBI" id="CHEBI:15378"/>
        <dbReference type="ChEBI" id="CHEBI:30013"/>
        <dbReference type="ChEBI" id="CHEBI:30616"/>
        <dbReference type="ChEBI" id="CHEBI:61977"/>
        <dbReference type="ChEBI" id="CHEBI:456216"/>
        <dbReference type="EC" id="2.7.11.1"/>
    </reaction>
</comment>
<feature type="compositionally biased region" description="Polar residues" evidence="12">
    <location>
        <begin position="1046"/>
        <end position="1057"/>
    </location>
</feature>
<feature type="compositionally biased region" description="Polar residues" evidence="12">
    <location>
        <begin position="1239"/>
        <end position="1250"/>
    </location>
</feature>
<evidence type="ECO:0000256" key="7">
    <source>
        <dbReference type="ARBA" id="ARBA00022777"/>
    </source>
</evidence>
<dbReference type="EC" id="2.7.11.1" evidence="2"/>
<dbReference type="GO" id="GO:0035556">
    <property type="term" value="P:intracellular signal transduction"/>
    <property type="evidence" value="ECO:0007669"/>
    <property type="project" value="TreeGrafter"/>
</dbReference>
<reference evidence="14" key="1">
    <citation type="submission" date="2021-01" db="UniProtKB">
        <authorList>
            <consortium name="EnsemblMetazoa"/>
        </authorList>
    </citation>
    <scope>IDENTIFICATION</scope>
</reference>
<dbReference type="Gene3D" id="1.10.510.10">
    <property type="entry name" value="Transferase(Phosphotransferase) domain 1"/>
    <property type="match status" value="1"/>
</dbReference>
<dbReference type="InterPro" id="IPR000719">
    <property type="entry name" value="Prot_kinase_dom"/>
</dbReference>
<comment type="subcellular location">
    <subcellularLocation>
        <location evidence="1">Cytoplasm</location>
    </subcellularLocation>
</comment>
<dbReference type="OrthoDB" id="5954682at2759"/>
<sequence length="1285" mass="147481">METLPREVTSVSKYEIEPFKQGRRVGCYLLGKTLGEGSFAKVKEGLHIITGERVAVKIIDKKRAREDRYISKNLRREARIHQLVRHPNIIQLYEVLETDHYYYLIMEYSDGGELLDYICSRKRLDEHVVRRLVSQLVSAVDGMHKSGVVHRDLKIENFLLSHNEDLKIIDFGLSNTLSQDCMQEFERTGVFPQLLNTHCGSPAYAAPELLAQKKYGPQVDIWSIGINMYAMLTGFLPYMMEPFNVMEMYEKMMQRKMTPVPSFLSQACRDLLMRLLEPVAEWRITLKQVMKHKWFTGTEYIPRSIPLGDMMYQKKELCEPVLAYMKMTLRIRTKDTINAVVSNRAVHASAVYHLLVARLDRYLKNKKERSKAKENHFAKLEIIKKSNLSTENVNSQPTSNTRNHHPKRFTFRGKKIDSKTRSHPNLGETENLADDEEDNVVTLIDQTQNTDTSRRKVSIDNTTNEKHQQHTKNNSSNHLKVIDPAIRMRGHKRSNSSADVNELRKSQEIVESIRNSLICDSKGDLEKMAANIKKKAETASPSPRELFPKGAKGIVTRKQSFDVSADFLGSPSNGDKTIDVTQFIEQSTVTPPRRNSGEKLNQKHRKMSLDVFDAHEPNVKEQKEPVPGWLITKVVKQPPLKEEHTSIDGKREQNGSPSPRNQRKHKRVIHRPGTPEQQKQNTDQTNNEESEERSSSVSDRIRQFSNRKKNEVSTRIQTPEIEEILRNVRSINKTHLSDDSEETTNDENLPTTPKGTGSKWQPPQFQKTNSYDSKPRAFMDDTDSSISSTPSPPLINNDEFSNDSCDGCDVNNNSGKQNVDKALNADMTNPSTNSNITPIKTIKISKKTLELNVKQFTQYNRDQKNENRSNLTSHHHTSLKPLQLKFNFTVRKKKAYKEKQQTRSLTDITNGVNNKMEARPSEEQMLAPKHRCNESCDIVNGECKEKRDQTIESADSAKMERTNNKKTTVKIISHNSNHGNNKSNRTKVFLTTKKSTSKDHGTENEKQDCRLNSDNCSFDSGYFGTNSSITNTTENKTNSHREENQASKTKQTKTPITPSEIHPVKYRCIPVYQPEYVKTGTVHTKENLEKMEEKNGDSANLHKKWGSQTIEPTQEPFDYLPRSAEFIKNIKEQFRQEREKKIEQLKKDAERKPLVIDYRHARSQSDSNKHVRSQLDSNKHGFHQSEVNNQFSRSQSETQDEERQPGTEFKRSFSLKQYPIERTCVGTPSPKFHRRATYHPTNRTKTQPRTPNGYDSRMEQGKVAAFANALGGAAFRKKPVLASNW</sequence>
<dbReference type="PROSITE" id="PS00108">
    <property type="entry name" value="PROTEIN_KINASE_ST"/>
    <property type="match status" value="1"/>
</dbReference>
<feature type="compositionally biased region" description="Basic and acidic residues" evidence="12">
    <location>
        <begin position="1201"/>
        <end position="1211"/>
    </location>
</feature>
<keyword evidence="6 11" id="KW-0547">Nucleotide-binding</keyword>
<feature type="region of interest" description="Disordered" evidence="12">
    <location>
        <begin position="388"/>
        <end position="480"/>
    </location>
</feature>
<dbReference type="PANTHER" id="PTHR24346:SF79">
    <property type="entry name" value="PROTEIN KINASE DOMAIN-CONTAINING PROTEIN"/>
    <property type="match status" value="1"/>
</dbReference>
<feature type="region of interest" description="Disordered" evidence="12">
    <location>
        <begin position="1153"/>
        <end position="1254"/>
    </location>
</feature>
<evidence type="ECO:0000259" key="13">
    <source>
        <dbReference type="PROSITE" id="PS50011"/>
    </source>
</evidence>
<keyword evidence="3" id="KW-0963">Cytoplasm</keyword>
<dbReference type="Proteomes" id="UP000594262">
    <property type="component" value="Unplaced"/>
</dbReference>
<feature type="compositionally biased region" description="Basic residues" evidence="12">
    <location>
        <begin position="661"/>
        <end position="670"/>
    </location>
</feature>
<keyword evidence="4" id="KW-0723">Serine/threonine-protein kinase</keyword>
<dbReference type="InterPro" id="IPR011009">
    <property type="entry name" value="Kinase-like_dom_sf"/>
</dbReference>
<dbReference type="GO" id="GO:0004674">
    <property type="term" value="F:protein serine/threonine kinase activity"/>
    <property type="evidence" value="ECO:0007669"/>
    <property type="project" value="UniProtKB-KW"/>
</dbReference>
<protein>
    <recommendedName>
        <fullName evidence="2">non-specific serine/threonine protein kinase</fullName>
        <ecNumber evidence="2">2.7.11.1</ecNumber>
    </recommendedName>
</protein>
<dbReference type="GO" id="GO:0005524">
    <property type="term" value="F:ATP binding"/>
    <property type="evidence" value="ECO:0007669"/>
    <property type="project" value="UniProtKB-UniRule"/>
</dbReference>
<evidence type="ECO:0000256" key="12">
    <source>
        <dbReference type="SAM" id="MobiDB-lite"/>
    </source>
</evidence>
<dbReference type="InterPro" id="IPR008271">
    <property type="entry name" value="Ser/Thr_kinase_AS"/>
</dbReference>
<dbReference type="InterPro" id="IPR017441">
    <property type="entry name" value="Protein_kinase_ATP_BS"/>
</dbReference>
<evidence type="ECO:0000313" key="15">
    <source>
        <dbReference type="Proteomes" id="UP000594262"/>
    </source>
</evidence>
<feature type="compositionally biased region" description="Polar residues" evidence="12">
    <location>
        <begin position="1185"/>
        <end position="1197"/>
    </location>
</feature>
<dbReference type="PANTHER" id="PTHR24346">
    <property type="entry name" value="MAP/MICROTUBULE AFFINITY-REGULATING KINASE"/>
    <property type="match status" value="1"/>
</dbReference>
<keyword evidence="7" id="KW-0418">Kinase</keyword>
<feature type="domain" description="Protein kinase" evidence="13">
    <location>
        <begin position="28"/>
        <end position="295"/>
    </location>
</feature>
<dbReference type="RefSeq" id="XP_066917406.1">
    <property type="nucleotide sequence ID" value="XM_067061305.1"/>
</dbReference>
<dbReference type="GeneID" id="136804694"/>
<evidence type="ECO:0000256" key="8">
    <source>
        <dbReference type="ARBA" id="ARBA00022840"/>
    </source>
</evidence>
<feature type="compositionally biased region" description="Basic and acidic residues" evidence="12">
    <location>
        <begin position="452"/>
        <end position="468"/>
    </location>
</feature>
<proteinExistence type="predicted"/>
<dbReference type="PROSITE" id="PS00107">
    <property type="entry name" value="PROTEIN_KINASE_ATP"/>
    <property type="match status" value="1"/>
</dbReference>
<feature type="region of interest" description="Disordered" evidence="12">
    <location>
        <begin position="1027"/>
        <end position="1057"/>
    </location>
</feature>
<dbReference type="FunFam" id="1.10.510.10:FF:001222">
    <property type="entry name" value="Serine/threonine-protein kinase ppk25"/>
    <property type="match status" value="1"/>
</dbReference>
<evidence type="ECO:0000256" key="5">
    <source>
        <dbReference type="ARBA" id="ARBA00022679"/>
    </source>
</evidence>
<evidence type="ECO:0000256" key="1">
    <source>
        <dbReference type="ARBA" id="ARBA00004496"/>
    </source>
</evidence>
<evidence type="ECO:0000256" key="10">
    <source>
        <dbReference type="ARBA" id="ARBA00048679"/>
    </source>
</evidence>
<accession>A0A7M5V8T9</accession>
<feature type="compositionally biased region" description="Polar residues" evidence="12">
    <location>
        <begin position="1027"/>
        <end position="1036"/>
    </location>
</feature>
<evidence type="ECO:0000256" key="4">
    <source>
        <dbReference type="ARBA" id="ARBA00022527"/>
    </source>
</evidence>
<feature type="compositionally biased region" description="Polar residues" evidence="12">
    <location>
        <begin position="746"/>
        <end position="772"/>
    </location>
</feature>
<dbReference type="GO" id="GO:0005737">
    <property type="term" value="C:cytoplasm"/>
    <property type="evidence" value="ECO:0007669"/>
    <property type="project" value="UniProtKB-SubCell"/>
</dbReference>